<dbReference type="Pfam" id="PF13150">
    <property type="entry name" value="TraL_transposon"/>
    <property type="match status" value="1"/>
</dbReference>
<evidence type="ECO:0000256" key="1">
    <source>
        <dbReference type="SAM" id="Phobius"/>
    </source>
</evidence>
<sequence>MKEIFKETGYDIRTALRGLCGKIAPQKRMRVVIVLLVIFTIGNLYFIISSLYAWGKERQGVEPFHIEHIRQLPLENNQSKELIRR</sequence>
<proteinExistence type="predicted"/>
<evidence type="ECO:0008006" key="3">
    <source>
        <dbReference type="Google" id="ProtNLM"/>
    </source>
</evidence>
<name>A0A5J4PCS8_9ZZZZ</name>
<keyword evidence="1" id="KW-0812">Transmembrane</keyword>
<keyword evidence="1" id="KW-1133">Transmembrane helix</keyword>
<dbReference type="EMBL" id="SNRY01009289">
    <property type="protein sequence ID" value="KAA6307277.1"/>
    <property type="molecule type" value="Genomic_DNA"/>
</dbReference>
<comment type="caution">
    <text evidence="2">The sequence shown here is derived from an EMBL/GenBank/DDBJ whole genome shotgun (WGS) entry which is preliminary data.</text>
</comment>
<accession>A0A5J4PCS8</accession>
<evidence type="ECO:0000313" key="2">
    <source>
        <dbReference type="EMBL" id="KAA6307277.1"/>
    </source>
</evidence>
<keyword evidence="1" id="KW-0472">Membrane</keyword>
<protein>
    <recommendedName>
        <fullName evidence="3">DUF3989 domain-containing protein</fullName>
    </recommendedName>
</protein>
<gene>
    <name evidence="2" type="ORF">EZS27_041055</name>
</gene>
<dbReference type="AlphaFoldDB" id="A0A5J4PCS8"/>
<organism evidence="2">
    <name type="scientific">termite gut metagenome</name>
    <dbReference type="NCBI Taxonomy" id="433724"/>
    <lineage>
        <taxon>unclassified sequences</taxon>
        <taxon>metagenomes</taxon>
        <taxon>organismal metagenomes</taxon>
    </lineage>
</organism>
<feature type="transmembrane region" description="Helical" evidence="1">
    <location>
        <begin position="31"/>
        <end position="54"/>
    </location>
</feature>
<reference evidence="2" key="1">
    <citation type="submission" date="2019-03" db="EMBL/GenBank/DDBJ databases">
        <title>Single cell metagenomics reveals metabolic interactions within the superorganism composed of flagellate Streblomastix strix and complex community of Bacteroidetes bacteria on its surface.</title>
        <authorList>
            <person name="Treitli S.C."/>
            <person name="Kolisko M."/>
            <person name="Husnik F."/>
            <person name="Keeling P."/>
            <person name="Hampl V."/>
        </authorList>
    </citation>
    <scope>NUCLEOTIDE SEQUENCE</scope>
    <source>
        <strain evidence="2">STM</strain>
    </source>
</reference>
<dbReference type="InterPro" id="IPR025050">
    <property type="entry name" value="TraL_transposon"/>
</dbReference>